<evidence type="ECO:0000313" key="1">
    <source>
        <dbReference type="EMBL" id="OZG63845.1"/>
    </source>
</evidence>
<keyword evidence="2" id="KW-1185">Reference proteome</keyword>
<comment type="caution">
    <text evidence="1">The sequence shown here is derived from an EMBL/GenBank/DDBJ whole genome shotgun (WGS) entry which is preliminary data.</text>
</comment>
<accession>A0A261FXZ0</accession>
<name>A0A261FXZ0_9BIFI</name>
<protein>
    <submittedName>
        <fullName evidence="1">Uncharacterized protein</fullName>
    </submittedName>
</protein>
<sequence>MARPCIGLAMVVLNSARQCGHSMSSGVSHPAQPRGMIRSRIVASVVRMLLVIPVMFIA</sequence>
<dbReference type="Proteomes" id="UP000216074">
    <property type="component" value="Unassembled WGS sequence"/>
</dbReference>
<reference evidence="1 2" key="1">
    <citation type="journal article" date="2017" name="BMC Genomics">
        <title>Comparative genomic and phylogenomic analyses of the Bifidobacteriaceae family.</title>
        <authorList>
            <person name="Lugli G.A."/>
            <person name="Milani C."/>
            <person name="Turroni F."/>
            <person name="Duranti S."/>
            <person name="Mancabelli L."/>
            <person name="Mangifesta M."/>
            <person name="Ferrario C."/>
            <person name="Modesto M."/>
            <person name="Mattarelli P."/>
            <person name="Jiri K."/>
            <person name="van Sinderen D."/>
            <person name="Ventura M."/>
        </authorList>
    </citation>
    <scope>NUCLEOTIDE SEQUENCE [LARGE SCALE GENOMIC DNA]</scope>
    <source>
        <strain evidence="1 2">DSM 100202</strain>
    </source>
</reference>
<gene>
    <name evidence="1" type="ORF">BHAP_1564</name>
</gene>
<evidence type="ECO:0000313" key="2">
    <source>
        <dbReference type="Proteomes" id="UP000216074"/>
    </source>
</evidence>
<proteinExistence type="predicted"/>
<dbReference type="EMBL" id="MWWY01000028">
    <property type="protein sequence ID" value="OZG63845.1"/>
    <property type="molecule type" value="Genomic_DNA"/>
</dbReference>
<organism evidence="1 2">
    <name type="scientific">Bifidobacterium hapali</name>
    <dbReference type="NCBI Taxonomy" id="1630172"/>
    <lineage>
        <taxon>Bacteria</taxon>
        <taxon>Bacillati</taxon>
        <taxon>Actinomycetota</taxon>
        <taxon>Actinomycetes</taxon>
        <taxon>Bifidobacteriales</taxon>
        <taxon>Bifidobacteriaceae</taxon>
        <taxon>Bifidobacterium</taxon>
    </lineage>
</organism>
<dbReference type="AlphaFoldDB" id="A0A261FXZ0"/>